<evidence type="ECO:0000256" key="1">
    <source>
        <dbReference type="SAM" id="Phobius"/>
    </source>
</evidence>
<dbReference type="Proteomes" id="UP000054217">
    <property type="component" value="Unassembled WGS sequence"/>
</dbReference>
<dbReference type="HOGENOM" id="CLU_2942793_0_0_1"/>
<organism evidence="2 3">
    <name type="scientific">Pisolithus tinctorius Marx 270</name>
    <dbReference type="NCBI Taxonomy" id="870435"/>
    <lineage>
        <taxon>Eukaryota</taxon>
        <taxon>Fungi</taxon>
        <taxon>Dikarya</taxon>
        <taxon>Basidiomycota</taxon>
        <taxon>Agaricomycotina</taxon>
        <taxon>Agaricomycetes</taxon>
        <taxon>Agaricomycetidae</taxon>
        <taxon>Boletales</taxon>
        <taxon>Sclerodermatineae</taxon>
        <taxon>Pisolithaceae</taxon>
        <taxon>Pisolithus</taxon>
    </lineage>
</organism>
<keyword evidence="3" id="KW-1185">Reference proteome</keyword>
<gene>
    <name evidence="2" type="ORF">M404DRAFT_33000</name>
</gene>
<evidence type="ECO:0000313" key="2">
    <source>
        <dbReference type="EMBL" id="KIN96778.1"/>
    </source>
</evidence>
<proteinExistence type="predicted"/>
<keyword evidence="1" id="KW-1133">Transmembrane helix</keyword>
<accession>A0A0C3NN91</accession>
<protein>
    <submittedName>
        <fullName evidence="2">Uncharacterized protein</fullName>
    </submittedName>
</protein>
<reference evidence="3" key="2">
    <citation type="submission" date="2015-01" db="EMBL/GenBank/DDBJ databases">
        <title>Evolutionary Origins and Diversification of the Mycorrhizal Mutualists.</title>
        <authorList>
            <consortium name="DOE Joint Genome Institute"/>
            <consortium name="Mycorrhizal Genomics Consortium"/>
            <person name="Kohler A."/>
            <person name="Kuo A."/>
            <person name="Nagy L.G."/>
            <person name="Floudas D."/>
            <person name="Copeland A."/>
            <person name="Barry K.W."/>
            <person name="Cichocki N."/>
            <person name="Veneault-Fourrey C."/>
            <person name="LaButti K."/>
            <person name="Lindquist E.A."/>
            <person name="Lipzen A."/>
            <person name="Lundell T."/>
            <person name="Morin E."/>
            <person name="Murat C."/>
            <person name="Riley R."/>
            <person name="Ohm R."/>
            <person name="Sun H."/>
            <person name="Tunlid A."/>
            <person name="Henrissat B."/>
            <person name="Grigoriev I.V."/>
            <person name="Hibbett D.S."/>
            <person name="Martin F."/>
        </authorList>
    </citation>
    <scope>NUCLEOTIDE SEQUENCE [LARGE SCALE GENOMIC DNA]</scope>
    <source>
        <strain evidence="3">Marx 270</strain>
    </source>
</reference>
<name>A0A0C3NN91_PISTI</name>
<dbReference type="AlphaFoldDB" id="A0A0C3NN91"/>
<dbReference type="InParanoid" id="A0A0C3NN91"/>
<evidence type="ECO:0000313" key="3">
    <source>
        <dbReference type="Proteomes" id="UP000054217"/>
    </source>
</evidence>
<reference evidence="2 3" key="1">
    <citation type="submission" date="2014-04" db="EMBL/GenBank/DDBJ databases">
        <authorList>
            <consortium name="DOE Joint Genome Institute"/>
            <person name="Kuo A."/>
            <person name="Kohler A."/>
            <person name="Costa M.D."/>
            <person name="Nagy L.G."/>
            <person name="Floudas D."/>
            <person name="Copeland A."/>
            <person name="Barry K.W."/>
            <person name="Cichocki N."/>
            <person name="Veneault-Fourrey C."/>
            <person name="LaButti K."/>
            <person name="Lindquist E.A."/>
            <person name="Lipzen A."/>
            <person name="Lundell T."/>
            <person name="Morin E."/>
            <person name="Murat C."/>
            <person name="Sun H."/>
            <person name="Tunlid A."/>
            <person name="Henrissat B."/>
            <person name="Grigoriev I.V."/>
            <person name="Hibbett D.S."/>
            <person name="Martin F."/>
            <person name="Nordberg H.P."/>
            <person name="Cantor M.N."/>
            <person name="Hua S.X."/>
        </authorList>
    </citation>
    <scope>NUCLEOTIDE SEQUENCE [LARGE SCALE GENOMIC DNA]</scope>
    <source>
        <strain evidence="2 3">Marx 270</strain>
    </source>
</reference>
<keyword evidence="1" id="KW-0472">Membrane</keyword>
<keyword evidence="1" id="KW-0812">Transmembrane</keyword>
<feature type="transmembrane region" description="Helical" evidence="1">
    <location>
        <begin position="32"/>
        <end position="55"/>
    </location>
</feature>
<dbReference type="EMBL" id="KN832041">
    <property type="protein sequence ID" value="KIN96778.1"/>
    <property type="molecule type" value="Genomic_DNA"/>
</dbReference>
<sequence length="60" mass="6530">MPPANILSPHSAPSGIDKLAVLTTYNDFPQEAVAYCGVLIPLQHLIIVYSSYFNFCTISS</sequence>